<dbReference type="PANTHER" id="PTHR38048">
    <property type="entry name" value="EXPRESSED PROTEIN"/>
    <property type="match status" value="1"/>
</dbReference>
<feature type="compositionally biased region" description="Polar residues" evidence="1">
    <location>
        <begin position="1"/>
        <end position="13"/>
    </location>
</feature>
<accession>K4QUT2</accession>
<name>K4QUT2_STRDJ</name>
<dbReference type="AlphaFoldDB" id="K4QUT2"/>
<reference evidence="3 4" key="1">
    <citation type="journal article" date="2012" name="J. Bacteriol.">
        <title>Genome sequence of the bacterium Streptomyces davawensis JCM 4913 and heterologous production of the unique antibiotic roseoflavin.</title>
        <authorList>
            <person name="Jankowitsch F."/>
            <person name="Schwarz J."/>
            <person name="Ruckert C."/>
            <person name="Gust B."/>
            <person name="Szczepanowski R."/>
            <person name="Blom J."/>
            <person name="Pelzer S."/>
            <person name="Kalinowski J."/>
            <person name="Mack M."/>
        </authorList>
    </citation>
    <scope>NUCLEOTIDE SEQUENCE [LARGE SCALE GENOMIC DNA]</scope>
    <source>
        <strain evidence="4">DSM 101723 / JCM 4913 / KCC S-0913 / 768</strain>
    </source>
</reference>
<dbReference type="HOGENOM" id="CLU_095990_0_0_11"/>
<dbReference type="Pfam" id="PF01814">
    <property type="entry name" value="Hemerythrin"/>
    <property type="match status" value="1"/>
</dbReference>
<feature type="domain" description="Hemerythrin-like" evidence="2">
    <location>
        <begin position="22"/>
        <end position="155"/>
    </location>
</feature>
<organism evidence="3 4">
    <name type="scientific">Streptomyces davaonensis (strain DSM 101723 / JCM 4913 / KCC S-0913 / 768)</name>
    <dbReference type="NCBI Taxonomy" id="1214101"/>
    <lineage>
        <taxon>Bacteria</taxon>
        <taxon>Bacillati</taxon>
        <taxon>Actinomycetota</taxon>
        <taxon>Actinomycetes</taxon>
        <taxon>Kitasatosporales</taxon>
        <taxon>Streptomycetaceae</taxon>
        <taxon>Streptomyces</taxon>
    </lineage>
</organism>
<dbReference type="EMBL" id="HE971709">
    <property type="protein sequence ID" value="CCK24540.1"/>
    <property type="molecule type" value="Genomic_DNA"/>
</dbReference>
<dbReference type="Proteomes" id="UP000008043">
    <property type="component" value="Chromosome"/>
</dbReference>
<gene>
    <name evidence="3" type="ORF">BN159_0161</name>
</gene>
<dbReference type="eggNOG" id="COG2461">
    <property type="taxonomic scope" value="Bacteria"/>
</dbReference>
<sequence>MSPSNPSNPTEQRPTAGRPHTHEMVVVHRVFRRESALLPRLVRAVADGDTARIPVVAGHLREYMAGLHHHHELEDELLWPLLRTRCVQDDDLVTRMELQHLHIDKSLTGVTQWLPEWERTADRIAGEELALALGAHRTALVEHLDEEEQSVLPLVAEHLTAAEWDLMGARGMASVPKNRRLIALGAILEDATPQERAFFLGRAPLVGRLLWRTVGRRQYAALCRTLRGPLDGQ</sequence>
<dbReference type="PATRIC" id="fig|1214101.3.peg.158"/>
<keyword evidence="4" id="KW-1185">Reference proteome</keyword>
<proteinExistence type="predicted"/>
<dbReference type="STRING" id="1214101.BN159_0161"/>
<dbReference type="Gene3D" id="1.20.120.520">
    <property type="entry name" value="nmb1532 protein domain like"/>
    <property type="match status" value="1"/>
</dbReference>
<dbReference type="CDD" id="cd12108">
    <property type="entry name" value="Hr-like"/>
    <property type="match status" value="1"/>
</dbReference>
<dbReference type="KEGG" id="sdv:BN159_0161"/>
<evidence type="ECO:0000313" key="3">
    <source>
        <dbReference type="EMBL" id="CCK24540.1"/>
    </source>
</evidence>
<dbReference type="InterPro" id="IPR053206">
    <property type="entry name" value="Dimeric_xanthone_biosynth"/>
</dbReference>
<dbReference type="RefSeq" id="WP_015654945.1">
    <property type="nucleotide sequence ID" value="NC_020504.1"/>
</dbReference>
<protein>
    <recommendedName>
        <fullName evidence="2">Hemerythrin-like domain-containing protein</fullName>
    </recommendedName>
</protein>
<feature type="region of interest" description="Disordered" evidence="1">
    <location>
        <begin position="1"/>
        <end position="22"/>
    </location>
</feature>
<dbReference type="InterPro" id="IPR012312">
    <property type="entry name" value="Hemerythrin-like"/>
</dbReference>
<evidence type="ECO:0000259" key="2">
    <source>
        <dbReference type="Pfam" id="PF01814"/>
    </source>
</evidence>
<evidence type="ECO:0000313" key="4">
    <source>
        <dbReference type="Proteomes" id="UP000008043"/>
    </source>
</evidence>
<evidence type="ECO:0000256" key="1">
    <source>
        <dbReference type="SAM" id="MobiDB-lite"/>
    </source>
</evidence>
<dbReference type="PANTHER" id="PTHR38048:SF1">
    <property type="entry name" value="HEMERYTHRIN-LIKE DOMAIN-CONTAINING PROTEIN"/>
    <property type="match status" value="1"/>
</dbReference>